<feature type="transmembrane region" description="Helical" evidence="1">
    <location>
        <begin position="40"/>
        <end position="60"/>
    </location>
</feature>
<dbReference type="STRING" id="1046627.BZARG_2744"/>
<evidence type="ECO:0000313" key="2">
    <source>
        <dbReference type="EMBL" id="EGV43642.1"/>
    </source>
</evidence>
<reference evidence="2 3" key="1">
    <citation type="journal article" date="2008" name="Int. J. Syst. Evol. Microbiol.">
        <title>Bizionia argentinensis sp. nov., isolated from surface marine water in Antarctica.</title>
        <authorList>
            <person name="Bercovich A."/>
            <person name="Vazquez S.C."/>
            <person name="Yankilevich P."/>
            <person name="Coria S.H."/>
            <person name="Foti M."/>
            <person name="Hernandez E."/>
            <person name="Vidal A."/>
            <person name="Ruberto L."/>
            <person name="Melo C."/>
            <person name="Marenssi S."/>
            <person name="Criscuolo M."/>
            <person name="Memoli M."/>
            <person name="Arguelles M."/>
            <person name="Mac Cormack W.P."/>
        </authorList>
    </citation>
    <scope>NUCLEOTIDE SEQUENCE [LARGE SCALE GENOMIC DNA]</scope>
    <source>
        <strain evidence="2 3">JUB59</strain>
    </source>
</reference>
<evidence type="ECO:0000256" key="1">
    <source>
        <dbReference type="SAM" id="Phobius"/>
    </source>
</evidence>
<comment type="caution">
    <text evidence="2">The sequence shown here is derived from an EMBL/GenBank/DDBJ whole genome shotgun (WGS) entry which is preliminary data.</text>
</comment>
<organism evidence="2 3">
    <name type="scientific">Bizionia argentinensis JUB59</name>
    <dbReference type="NCBI Taxonomy" id="1046627"/>
    <lineage>
        <taxon>Bacteria</taxon>
        <taxon>Pseudomonadati</taxon>
        <taxon>Bacteroidota</taxon>
        <taxon>Flavobacteriia</taxon>
        <taxon>Flavobacteriales</taxon>
        <taxon>Flavobacteriaceae</taxon>
        <taxon>Bizionia</taxon>
    </lineage>
</organism>
<keyword evidence="1" id="KW-1133">Transmembrane helix</keyword>
<accession>G2ED20</accession>
<dbReference type="EMBL" id="AFXZ01000020">
    <property type="protein sequence ID" value="EGV43642.1"/>
    <property type="molecule type" value="Genomic_DNA"/>
</dbReference>
<gene>
    <name evidence="2" type="ORF">BZARG_2744</name>
</gene>
<keyword evidence="3" id="KW-1185">Reference proteome</keyword>
<dbReference type="eggNOG" id="ENOG5032YZD">
    <property type="taxonomic scope" value="Bacteria"/>
</dbReference>
<dbReference type="Proteomes" id="UP000003730">
    <property type="component" value="Unassembled WGS sequence"/>
</dbReference>
<dbReference type="OrthoDB" id="583732at2"/>
<keyword evidence="1" id="KW-0472">Membrane</keyword>
<dbReference type="AlphaFoldDB" id="G2ED20"/>
<name>G2ED20_9FLAO</name>
<protein>
    <submittedName>
        <fullName evidence="2">Uncharacterized protein</fullName>
    </submittedName>
</protein>
<proteinExistence type="predicted"/>
<dbReference type="RefSeq" id="WP_008636798.1">
    <property type="nucleotide sequence ID" value="NZ_AFXZ01000020.1"/>
</dbReference>
<sequence length="105" mass="10882">MDKIVEKIIGLGVPGLILLVAISLSGYAGAVASTVALSTLGGPLGMLGGICVLGLSVYVSQAISKYGFEKVYSATINGLLLKGETKASIIKKIEKYPISKELKIK</sequence>
<evidence type="ECO:0000313" key="3">
    <source>
        <dbReference type="Proteomes" id="UP000003730"/>
    </source>
</evidence>
<keyword evidence="1" id="KW-0812">Transmembrane</keyword>
<feature type="transmembrane region" description="Helical" evidence="1">
    <location>
        <begin position="7"/>
        <end position="28"/>
    </location>
</feature>